<evidence type="ECO:0000256" key="5">
    <source>
        <dbReference type="SAM" id="MobiDB-lite"/>
    </source>
</evidence>
<name>A0ABU9E711_9BACT</name>
<comment type="caution">
    <text evidence="8">The sequence shown here is derived from an EMBL/GenBank/DDBJ whole genome shotgun (WGS) entry which is preliminary data.</text>
</comment>
<protein>
    <submittedName>
        <fullName evidence="8">C-type cytochrome</fullName>
    </submittedName>
</protein>
<dbReference type="PANTHER" id="PTHR35008">
    <property type="entry name" value="BLL4482 PROTEIN-RELATED"/>
    <property type="match status" value="1"/>
</dbReference>
<evidence type="ECO:0000313" key="8">
    <source>
        <dbReference type="EMBL" id="MEK9500520.1"/>
    </source>
</evidence>
<feature type="chain" id="PRO_5047339060" evidence="6">
    <location>
        <begin position="25"/>
        <end position="440"/>
    </location>
</feature>
<dbReference type="PANTHER" id="PTHR35008:SF4">
    <property type="entry name" value="BLL4482 PROTEIN"/>
    <property type="match status" value="1"/>
</dbReference>
<dbReference type="EMBL" id="JBBHLI010000002">
    <property type="protein sequence ID" value="MEK9500520.1"/>
    <property type="molecule type" value="Genomic_DNA"/>
</dbReference>
<reference evidence="8 9" key="1">
    <citation type="submission" date="2024-02" db="EMBL/GenBank/DDBJ databases">
        <title>A novel Gemmatimonadota bacterium.</title>
        <authorList>
            <person name="Du Z.-J."/>
            <person name="Ye Y.-Q."/>
        </authorList>
    </citation>
    <scope>NUCLEOTIDE SEQUENCE [LARGE SCALE GENOMIC DNA]</scope>
    <source>
        <strain evidence="8 9">DH-20</strain>
    </source>
</reference>
<proteinExistence type="predicted"/>
<dbReference type="InterPro" id="IPR036909">
    <property type="entry name" value="Cyt_c-like_dom_sf"/>
</dbReference>
<feature type="compositionally biased region" description="Pro residues" evidence="5">
    <location>
        <begin position="26"/>
        <end position="36"/>
    </location>
</feature>
<feature type="region of interest" description="Disordered" evidence="5">
    <location>
        <begin position="25"/>
        <end position="47"/>
    </location>
</feature>
<keyword evidence="9" id="KW-1185">Reference proteome</keyword>
<keyword evidence="1 4" id="KW-0349">Heme</keyword>
<evidence type="ECO:0000259" key="7">
    <source>
        <dbReference type="PROSITE" id="PS51007"/>
    </source>
</evidence>
<sequence>MHPTRTPRARSVFATALAVLAACAPDPEPAATPDPAPLQAERQRPLTDRTFAATPERIARGEHLAHSILQCASCHSPVDSGVPGHPPIPGREFSGRVLWDDRDGERVVAPNLTPDEETGAGRWSDDMLARAIREGVGHDGRALTLPMYWESFRNLSDEDLASVVVYLRSLPPVANRLPSRRIDPERAARLAATPFPLFEPVPHPNLTDPLTLGTYLVDVADCVGCHTGWEAPSLPGVFAGGNLIWSRDSLPVYSKNITPDPSGIGGLSEEDFRWVMRTGRGGTVHPIMRWSMFRNLEDHELDAIRLALHRLHPVAHLVDNRLPPTLCPVCGEMHGLGDANVAPELPAGLPITAGEAEGYVGRYHHPGWDVLLEVAVDSTGRLTATEGGPPVPIVRIGPELFRGLGLPSPIRFERDDEGRVVAAWYQEIREERFGRVTDEG</sequence>
<keyword evidence="2 4" id="KW-0479">Metal-binding</keyword>
<dbReference type="Pfam" id="PF00034">
    <property type="entry name" value="Cytochrom_C"/>
    <property type="match status" value="1"/>
</dbReference>
<feature type="domain" description="Cytochrome c" evidence="7">
    <location>
        <begin position="56"/>
        <end position="171"/>
    </location>
</feature>
<dbReference type="RefSeq" id="WP_405274746.1">
    <property type="nucleotide sequence ID" value="NZ_CP144380.1"/>
</dbReference>
<gene>
    <name evidence="8" type="ORF">WI372_05990</name>
</gene>
<dbReference type="InterPro" id="IPR009056">
    <property type="entry name" value="Cyt_c-like_dom"/>
</dbReference>
<dbReference type="InterPro" id="IPR051459">
    <property type="entry name" value="Cytochrome_c-type_DH"/>
</dbReference>
<feature type="signal peptide" evidence="6">
    <location>
        <begin position="1"/>
        <end position="24"/>
    </location>
</feature>
<evidence type="ECO:0000256" key="1">
    <source>
        <dbReference type="ARBA" id="ARBA00022617"/>
    </source>
</evidence>
<evidence type="ECO:0000313" key="9">
    <source>
        <dbReference type="Proteomes" id="UP001484239"/>
    </source>
</evidence>
<dbReference type="Proteomes" id="UP001484239">
    <property type="component" value="Unassembled WGS sequence"/>
</dbReference>
<dbReference type="Gene3D" id="1.10.760.10">
    <property type="entry name" value="Cytochrome c-like domain"/>
    <property type="match status" value="1"/>
</dbReference>
<organism evidence="8 9">
    <name type="scientific">Gaopeijia maritima</name>
    <dbReference type="NCBI Taxonomy" id="3119007"/>
    <lineage>
        <taxon>Bacteria</taxon>
        <taxon>Pseudomonadati</taxon>
        <taxon>Gemmatimonadota</taxon>
        <taxon>Longimicrobiia</taxon>
        <taxon>Gaopeijiales</taxon>
        <taxon>Gaopeijiaceae</taxon>
        <taxon>Gaopeijia</taxon>
    </lineage>
</organism>
<evidence type="ECO:0000256" key="6">
    <source>
        <dbReference type="SAM" id="SignalP"/>
    </source>
</evidence>
<accession>A0ABU9E711</accession>
<keyword evidence="3 4" id="KW-0408">Iron</keyword>
<evidence type="ECO:0000256" key="2">
    <source>
        <dbReference type="ARBA" id="ARBA00022723"/>
    </source>
</evidence>
<dbReference type="PROSITE" id="PS51257">
    <property type="entry name" value="PROKAR_LIPOPROTEIN"/>
    <property type="match status" value="1"/>
</dbReference>
<dbReference type="PROSITE" id="PS51007">
    <property type="entry name" value="CYTC"/>
    <property type="match status" value="1"/>
</dbReference>
<evidence type="ECO:0000256" key="3">
    <source>
        <dbReference type="ARBA" id="ARBA00023004"/>
    </source>
</evidence>
<dbReference type="SUPFAM" id="SSF46626">
    <property type="entry name" value="Cytochrome c"/>
    <property type="match status" value="2"/>
</dbReference>
<keyword evidence="6" id="KW-0732">Signal</keyword>
<evidence type="ECO:0000256" key="4">
    <source>
        <dbReference type="PROSITE-ProRule" id="PRU00433"/>
    </source>
</evidence>